<feature type="transmembrane region" description="Helical" evidence="5">
    <location>
        <begin position="227"/>
        <end position="248"/>
    </location>
</feature>
<dbReference type="Proteomes" id="UP000320475">
    <property type="component" value="Unassembled WGS sequence"/>
</dbReference>
<keyword evidence="4 5" id="KW-0472">Membrane</keyword>
<feature type="transmembrane region" description="Helical" evidence="5">
    <location>
        <begin position="666"/>
        <end position="686"/>
    </location>
</feature>
<dbReference type="AlphaFoldDB" id="A0A507CTJ1"/>
<dbReference type="OrthoDB" id="68611at2759"/>
<keyword evidence="3 5" id="KW-1133">Transmembrane helix</keyword>
<dbReference type="VEuPathDB" id="FungiDB:SeMB42_g05005"/>
<organism evidence="6 7">
    <name type="scientific">Synchytrium endobioticum</name>
    <dbReference type="NCBI Taxonomy" id="286115"/>
    <lineage>
        <taxon>Eukaryota</taxon>
        <taxon>Fungi</taxon>
        <taxon>Fungi incertae sedis</taxon>
        <taxon>Chytridiomycota</taxon>
        <taxon>Chytridiomycota incertae sedis</taxon>
        <taxon>Chytridiomycetes</taxon>
        <taxon>Synchytriales</taxon>
        <taxon>Synchytriaceae</taxon>
        <taxon>Synchytrium</taxon>
    </lineage>
</organism>
<sequence length="1028" mass="115005">MDSTRPSCGHQVHARHGTSLWSKLDCTLGHHICRNCGMPERAGSSAFQKSILSSAVESLRSRKLQNLVKGKHVVMTVAHSSYQYDVLYNTAILETHILHICQISGFIMVFSEAARLRLTVYSNLLVICIIVTPAATVGAFRDSALQSLVGIGLGAAAWAFIAVASNGSTIAYGVYLLLIIYPLNVTRALLPRLFGLTVIASLMAFQGVSFTFTSAGGKFNDANRTQLLHTMAAFSIGLAINWVINTFVFPDFAETDLKDAQAATMKNFASLIELISRSYLLDTPIEEQAIRQRNVATMRSSLSQIAQRIVEADAEIFYSEMDMDDYEQIQTHLTKIAQHIASIDAALTTSLGSLNDSEIYRHRFATPLKESLVNVSASLESILIDAREKLLGYGHTSNLQRRLSNASTYGACISQKRSPDDIQEPVQDSGIIVQVLDNGYARFVEKLFAVMYDLFEIGVDQVDDSSLPNWENLLEVNFFIFGLQAIVEEVKALSIFIHKERKKRLHFRLRHYLPPFLKRRLVVIKNNESANTHTGATAVDDPTSIPIQSDKPEGLIKYRNSKPTQRPKQTWRAPLTKVIKFLQSPPSVYGMKGATAVVLLAAVLFSQTTFFLTWNLSGAVITLLVAISPSLGQTYTSFLINVAGATIGSLWSFVSLKAWRIDNNNVYNAYGLSFFVVLLAIPFVYITQNATAVRTLGILSLLSYSSSMTLSYLYRHEGPSGLPYDPPYVRLYKQLAATSLALTFVLIFSVTIFPNLARRILRERISEIITVIDSFYVDLMSFTYIVLPQHVETDDPEGLSNELLASLSRYQAILPPMFAQLGQLIGFSRVEPRVEGRFDAEKYAAIIQSLQTIVDRIISAKAAVGNEPFLAMKYFTPELMKARHDFRATVRLLLYLYASTMSWKHPLPPNLPSATHARHVLFKSFLSAFLSDTAANQNEVRRSKDFIRFYSWALAMRFCAVELDRLGNLLRDLFGELNDRFDPIEAIEDRGWSRSRMPGKIQPEAENIREKTVDAARAYANLEERQNR</sequence>
<dbReference type="PANTHER" id="PTHR47804">
    <property type="entry name" value="60S RIBOSOMAL PROTEIN L19"/>
    <property type="match status" value="1"/>
</dbReference>
<comment type="caution">
    <text evidence="6">The sequence shown here is derived from an EMBL/GenBank/DDBJ whole genome shotgun (WGS) entry which is preliminary data.</text>
</comment>
<feature type="transmembrane region" description="Helical" evidence="5">
    <location>
        <begin position="734"/>
        <end position="756"/>
    </location>
</feature>
<feature type="transmembrane region" description="Helical" evidence="5">
    <location>
        <begin position="118"/>
        <end position="140"/>
    </location>
</feature>
<gene>
    <name evidence="6" type="ORF">SeLEV6574_g05590</name>
</gene>
<dbReference type="EMBL" id="QEAM01000270">
    <property type="protein sequence ID" value="TPX42469.1"/>
    <property type="molecule type" value="Genomic_DNA"/>
</dbReference>
<protein>
    <submittedName>
        <fullName evidence="6">Uncharacterized protein</fullName>
    </submittedName>
</protein>
<dbReference type="PANTHER" id="PTHR47804:SF3">
    <property type="entry name" value="PROTEIN BRE4"/>
    <property type="match status" value="1"/>
</dbReference>
<comment type="subcellular location">
    <subcellularLocation>
        <location evidence="1">Membrane</location>
        <topology evidence="1">Multi-pass membrane protein</topology>
    </subcellularLocation>
</comment>
<feature type="transmembrane region" description="Helical" evidence="5">
    <location>
        <begin position="155"/>
        <end position="181"/>
    </location>
</feature>
<keyword evidence="2 5" id="KW-0812">Transmembrane</keyword>
<evidence type="ECO:0000256" key="3">
    <source>
        <dbReference type="ARBA" id="ARBA00022989"/>
    </source>
</evidence>
<reference evidence="6 7" key="1">
    <citation type="journal article" date="2019" name="Sci. Rep.">
        <title>Comparative genomics of chytrid fungi reveal insights into the obligate biotrophic and pathogenic lifestyle of Synchytrium endobioticum.</title>
        <authorList>
            <person name="van de Vossenberg B.T.L.H."/>
            <person name="Warris S."/>
            <person name="Nguyen H.D.T."/>
            <person name="van Gent-Pelzer M.P.E."/>
            <person name="Joly D.L."/>
            <person name="van de Geest H.C."/>
            <person name="Bonants P.J.M."/>
            <person name="Smith D.S."/>
            <person name="Levesque C.A."/>
            <person name="van der Lee T.A.J."/>
        </authorList>
    </citation>
    <scope>NUCLEOTIDE SEQUENCE [LARGE SCALE GENOMIC DNA]</scope>
    <source>
        <strain evidence="6 7">LEV6574</strain>
    </source>
</reference>
<feature type="transmembrane region" description="Helical" evidence="5">
    <location>
        <begin position="693"/>
        <end position="714"/>
    </location>
</feature>
<dbReference type="GO" id="GO:0016020">
    <property type="term" value="C:membrane"/>
    <property type="evidence" value="ECO:0007669"/>
    <property type="project" value="UniProtKB-SubCell"/>
</dbReference>
<feature type="transmembrane region" description="Helical" evidence="5">
    <location>
        <begin position="193"/>
        <end position="215"/>
    </location>
</feature>
<evidence type="ECO:0000256" key="1">
    <source>
        <dbReference type="ARBA" id="ARBA00004141"/>
    </source>
</evidence>
<evidence type="ECO:0000256" key="4">
    <source>
        <dbReference type="ARBA" id="ARBA00023136"/>
    </source>
</evidence>
<name>A0A507CTJ1_9FUNG</name>
<feature type="transmembrane region" description="Helical" evidence="5">
    <location>
        <begin position="635"/>
        <end position="654"/>
    </location>
</feature>
<accession>A0A507CTJ1</accession>
<dbReference type="InterPro" id="IPR052430">
    <property type="entry name" value="IVT-Associated"/>
</dbReference>
<evidence type="ECO:0000313" key="7">
    <source>
        <dbReference type="Proteomes" id="UP000320475"/>
    </source>
</evidence>
<evidence type="ECO:0000256" key="2">
    <source>
        <dbReference type="ARBA" id="ARBA00022692"/>
    </source>
</evidence>
<evidence type="ECO:0000313" key="6">
    <source>
        <dbReference type="EMBL" id="TPX42469.1"/>
    </source>
</evidence>
<proteinExistence type="predicted"/>
<evidence type="ECO:0000256" key="5">
    <source>
        <dbReference type="SAM" id="Phobius"/>
    </source>
</evidence>